<dbReference type="InterPro" id="IPR008457">
    <property type="entry name" value="Cu-R_CopD_dom"/>
</dbReference>
<feature type="transmembrane region" description="Helical" evidence="6">
    <location>
        <begin position="370"/>
        <end position="390"/>
    </location>
</feature>
<sequence>MRTTGGRRRVVAVTLVTVAIVAAVTAAALGAWSLGAVLTATGLPDSGPLTTLGLPAVRALGETAAVIAIGGFLFAAFLVPAQPNGVLDASGYRAIRLGAVACGIWAICAALMVALSVSDVSGRPVTDLTPAQIWSAAALVETTNAWRWTAAVAATVAVLATTVLRWKWAPVLLGAALLTLVPVGLSGHASSGGAHDMATNSLLIHLGAGALWMGGLLAVLAYGIRGGEHLALAARRFSSVALWCFIAMAVSGVINAGIRMGFSDFGSRYGLLVAAKLTALAVLGVLGWRQRRSGVRALQSDPTARGPLVRLALSEAAVFGVAVGVAVGLGRTPPPQVAQSEPGPTEAVIGFVPAGSPNVFRLLTEWRFDLFFGTAAVVMAAVYLIAVWRLRRGGRRWLRWRTGSWISGCATLLLATSSGLGTYMPAMFSVHMIVVVLLSTIVPILLVVGAPERLALLALPRAAPGAPPGRREWLVGAARSSLARMLLRPVVASSMYGAGIATLLIGGLFDVAVRGHATHLLMNAFVLGSGWLFFESVSGQRNRSRQTSVVSTWVPVFGALAAYLCAGVLTARRGDVIAHDFYRSLQLPWPVDLLADQRQGGYTVIAAAAITAAVLSAVAGRRASRSASHPALQ</sequence>
<organism evidence="8 9">
    <name type="scientific">Mycobacterium adipatum</name>
    <dbReference type="NCBI Taxonomy" id="1682113"/>
    <lineage>
        <taxon>Bacteria</taxon>
        <taxon>Bacillati</taxon>
        <taxon>Actinomycetota</taxon>
        <taxon>Actinomycetes</taxon>
        <taxon>Mycobacteriales</taxon>
        <taxon>Mycobacteriaceae</taxon>
        <taxon>Mycobacterium</taxon>
    </lineage>
</organism>
<feature type="transmembrane region" description="Helical" evidence="6">
    <location>
        <begin position="94"/>
        <end position="117"/>
    </location>
</feature>
<keyword evidence="5 6" id="KW-0472">Membrane</keyword>
<feature type="domain" description="Copper resistance protein D" evidence="7">
    <location>
        <begin position="233"/>
        <end position="329"/>
    </location>
</feature>
<feature type="transmembrane region" description="Helical" evidence="6">
    <location>
        <begin position="63"/>
        <end position="82"/>
    </location>
</feature>
<dbReference type="EMBL" id="CP015596">
    <property type="protein sequence ID" value="ANE78465.1"/>
    <property type="molecule type" value="Genomic_DNA"/>
</dbReference>
<dbReference type="GO" id="GO:0006825">
    <property type="term" value="P:copper ion transport"/>
    <property type="evidence" value="ECO:0007669"/>
    <property type="project" value="InterPro"/>
</dbReference>
<feature type="transmembrane region" description="Helical" evidence="6">
    <location>
        <begin position="145"/>
        <end position="164"/>
    </location>
</feature>
<feature type="transmembrane region" description="Helical" evidence="6">
    <location>
        <begin position="202"/>
        <end position="224"/>
    </location>
</feature>
<feature type="transmembrane region" description="Helical" evidence="6">
    <location>
        <begin position="236"/>
        <end position="257"/>
    </location>
</feature>
<feature type="transmembrane region" description="Helical" evidence="6">
    <location>
        <begin position="269"/>
        <end position="288"/>
    </location>
</feature>
<evidence type="ECO:0000256" key="6">
    <source>
        <dbReference type="SAM" id="Phobius"/>
    </source>
</evidence>
<dbReference type="InterPro" id="IPR019108">
    <property type="entry name" value="Caa3_assmbl_CtaG-rel"/>
</dbReference>
<dbReference type="Pfam" id="PF05425">
    <property type="entry name" value="CopD"/>
    <property type="match status" value="1"/>
</dbReference>
<evidence type="ECO:0000256" key="2">
    <source>
        <dbReference type="ARBA" id="ARBA00022475"/>
    </source>
</evidence>
<dbReference type="GO" id="GO:0005886">
    <property type="term" value="C:plasma membrane"/>
    <property type="evidence" value="ECO:0007669"/>
    <property type="project" value="UniProtKB-SubCell"/>
</dbReference>
<feature type="transmembrane region" description="Helical" evidence="6">
    <location>
        <begin position="402"/>
        <end position="424"/>
    </location>
</feature>
<evidence type="ECO:0000256" key="5">
    <source>
        <dbReference type="ARBA" id="ARBA00023136"/>
    </source>
</evidence>
<proteinExistence type="predicted"/>
<dbReference type="STRING" id="1682113.A7U43_03120"/>
<dbReference type="OrthoDB" id="5241646at2"/>
<accession>A0A172UHN0</accession>
<evidence type="ECO:0000313" key="9">
    <source>
        <dbReference type="Proteomes" id="UP000077143"/>
    </source>
</evidence>
<reference evidence="8 9" key="1">
    <citation type="submission" date="2016-05" db="EMBL/GenBank/DDBJ databases">
        <title>Complete genome sequence of a phthalic acid esters degrading Mycobacterium sp. YC-RL4.</title>
        <authorList>
            <person name="Ren L."/>
            <person name="Fan S."/>
            <person name="Ruth N."/>
            <person name="Jia Y."/>
            <person name="Wang J."/>
            <person name="Qiao C."/>
        </authorList>
    </citation>
    <scope>NUCLEOTIDE SEQUENCE [LARGE SCALE GENOMIC DNA]</scope>
    <source>
        <strain evidence="8 9">YC-RL4</strain>
    </source>
</reference>
<feature type="transmembrane region" description="Helical" evidence="6">
    <location>
        <begin position="549"/>
        <end position="571"/>
    </location>
</feature>
<protein>
    <submittedName>
        <fullName evidence="8">Copper resistance protein CopD</fullName>
    </submittedName>
</protein>
<evidence type="ECO:0000256" key="4">
    <source>
        <dbReference type="ARBA" id="ARBA00022989"/>
    </source>
</evidence>
<dbReference type="RefSeq" id="WP_067991007.1">
    <property type="nucleotide sequence ID" value="NZ_CP015596.1"/>
</dbReference>
<feature type="transmembrane region" description="Helical" evidence="6">
    <location>
        <begin position="171"/>
        <end position="190"/>
    </location>
</feature>
<evidence type="ECO:0000256" key="1">
    <source>
        <dbReference type="ARBA" id="ARBA00004651"/>
    </source>
</evidence>
<feature type="transmembrane region" description="Helical" evidence="6">
    <location>
        <begin position="430"/>
        <end position="451"/>
    </location>
</feature>
<dbReference type="Proteomes" id="UP000077143">
    <property type="component" value="Chromosome"/>
</dbReference>
<feature type="transmembrane region" description="Helical" evidence="6">
    <location>
        <begin position="486"/>
        <end position="508"/>
    </location>
</feature>
<keyword evidence="4 6" id="KW-1133">Transmembrane helix</keyword>
<dbReference type="Pfam" id="PF09678">
    <property type="entry name" value="Caa3_CtaG"/>
    <property type="match status" value="1"/>
</dbReference>
<evidence type="ECO:0000313" key="8">
    <source>
        <dbReference type="EMBL" id="ANE78465.1"/>
    </source>
</evidence>
<evidence type="ECO:0000256" key="3">
    <source>
        <dbReference type="ARBA" id="ARBA00022692"/>
    </source>
</evidence>
<comment type="subcellular location">
    <subcellularLocation>
        <location evidence="1">Cell membrane</location>
        <topology evidence="1">Multi-pass membrane protein</topology>
    </subcellularLocation>
</comment>
<keyword evidence="3 6" id="KW-0812">Transmembrane</keyword>
<feature type="transmembrane region" description="Helical" evidence="6">
    <location>
        <begin position="520"/>
        <end position="537"/>
    </location>
</feature>
<dbReference type="PANTHER" id="PTHR34820:SF4">
    <property type="entry name" value="INNER MEMBRANE PROTEIN YEBZ"/>
    <property type="match status" value="1"/>
</dbReference>
<dbReference type="PANTHER" id="PTHR34820">
    <property type="entry name" value="INNER MEMBRANE PROTEIN YEBZ"/>
    <property type="match status" value="1"/>
</dbReference>
<feature type="transmembrane region" description="Helical" evidence="6">
    <location>
        <begin position="600"/>
        <end position="619"/>
    </location>
</feature>
<dbReference type="InterPro" id="IPR032694">
    <property type="entry name" value="CopC/D"/>
</dbReference>
<evidence type="ECO:0000259" key="7">
    <source>
        <dbReference type="Pfam" id="PF05425"/>
    </source>
</evidence>
<keyword evidence="9" id="KW-1185">Reference proteome</keyword>
<gene>
    <name evidence="8" type="ORF">A7U43_03120</name>
</gene>
<keyword evidence="2" id="KW-1003">Cell membrane</keyword>
<dbReference type="KEGG" id="madi:A7U43_03120"/>
<feature type="transmembrane region" description="Helical" evidence="6">
    <location>
        <begin position="308"/>
        <end position="329"/>
    </location>
</feature>
<name>A0A172UHN0_9MYCO</name>
<dbReference type="AlphaFoldDB" id="A0A172UHN0"/>